<dbReference type="GO" id="GO:0006749">
    <property type="term" value="P:glutathione metabolic process"/>
    <property type="evidence" value="ECO:0007669"/>
    <property type="project" value="TreeGrafter"/>
</dbReference>
<dbReference type="FunFam" id="1.20.1050.10:FF:000030">
    <property type="entry name" value="Glutathione S-transferase S1"/>
    <property type="match status" value="1"/>
</dbReference>
<dbReference type="InterPro" id="IPR003080">
    <property type="entry name" value="GST_alpha"/>
</dbReference>
<dbReference type="CDD" id="cd03039">
    <property type="entry name" value="GST_N_Sigma_like"/>
    <property type="match status" value="1"/>
</dbReference>
<dbReference type="Gene3D" id="3.40.30.10">
    <property type="entry name" value="Glutaredoxin"/>
    <property type="match status" value="1"/>
</dbReference>
<dbReference type="Proteomes" id="UP000735302">
    <property type="component" value="Unassembled WGS sequence"/>
</dbReference>
<evidence type="ECO:0000259" key="3">
    <source>
        <dbReference type="PROSITE" id="PS50405"/>
    </source>
</evidence>
<feature type="domain" description="GST N-terminal" evidence="2">
    <location>
        <begin position="5"/>
        <end position="85"/>
    </location>
</feature>
<dbReference type="GO" id="GO:0004364">
    <property type="term" value="F:glutathione transferase activity"/>
    <property type="evidence" value="ECO:0007669"/>
    <property type="project" value="InterPro"/>
</dbReference>
<dbReference type="Pfam" id="PF14497">
    <property type="entry name" value="GST_C_3"/>
    <property type="match status" value="1"/>
</dbReference>
<organism evidence="4 5">
    <name type="scientific">Plakobranchus ocellatus</name>
    <dbReference type="NCBI Taxonomy" id="259542"/>
    <lineage>
        <taxon>Eukaryota</taxon>
        <taxon>Metazoa</taxon>
        <taxon>Spiralia</taxon>
        <taxon>Lophotrochozoa</taxon>
        <taxon>Mollusca</taxon>
        <taxon>Gastropoda</taxon>
        <taxon>Heterobranchia</taxon>
        <taxon>Euthyneura</taxon>
        <taxon>Panpulmonata</taxon>
        <taxon>Sacoglossa</taxon>
        <taxon>Placobranchoidea</taxon>
        <taxon>Plakobranchidae</taxon>
        <taxon>Plakobranchus</taxon>
    </lineage>
</organism>
<dbReference type="SUPFAM" id="SSF52833">
    <property type="entry name" value="Thioredoxin-like"/>
    <property type="match status" value="1"/>
</dbReference>
<dbReference type="AlphaFoldDB" id="A0AAV4AWS5"/>
<sequence>MEAEKMAKLTYFHGRGRAELIRLTLSACNIEFSDEFLYESKEYLKLIDDGKLLFKQLPLLEIDGRNLVQSGAIVRYLGRKGGLCGKNEDETVQIDMLYEGGRDFMSSVLPIGFRPEAEVLAEAKSKFLPKYMPLFEKVAAANGTGYLVGNSMTLADLSLLEPLLSYVEYFGSEIFNDYPALKKLYETLTSLDTISAFLKGPHRQRKNDEKYISDVKIVLAR</sequence>
<dbReference type="InterPro" id="IPR036249">
    <property type="entry name" value="Thioredoxin-like_sf"/>
</dbReference>
<dbReference type="InterPro" id="IPR050213">
    <property type="entry name" value="GST_superfamily"/>
</dbReference>
<evidence type="ECO:0000313" key="4">
    <source>
        <dbReference type="EMBL" id="GFO11502.1"/>
    </source>
</evidence>
<accession>A0AAV4AWS5</accession>
<reference evidence="4 5" key="1">
    <citation type="journal article" date="2021" name="Elife">
        <title>Chloroplast acquisition without the gene transfer in kleptoplastic sea slugs, Plakobranchus ocellatus.</title>
        <authorList>
            <person name="Maeda T."/>
            <person name="Takahashi S."/>
            <person name="Yoshida T."/>
            <person name="Shimamura S."/>
            <person name="Takaki Y."/>
            <person name="Nagai Y."/>
            <person name="Toyoda A."/>
            <person name="Suzuki Y."/>
            <person name="Arimoto A."/>
            <person name="Ishii H."/>
            <person name="Satoh N."/>
            <person name="Nishiyama T."/>
            <person name="Hasebe M."/>
            <person name="Maruyama T."/>
            <person name="Minagawa J."/>
            <person name="Obokata J."/>
            <person name="Shigenobu S."/>
        </authorList>
    </citation>
    <scope>NUCLEOTIDE SEQUENCE [LARGE SCALE GENOMIC DNA]</scope>
</reference>
<dbReference type="SFLD" id="SFLDG00363">
    <property type="entry name" value="AMPS_(cytGST):_Alpha-__Mu-__Pi"/>
    <property type="match status" value="1"/>
</dbReference>
<dbReference type="Gene3D" id="1.20.1050.10">
    <property type="match status" value="1"/>
</dbReference>
<keyword evidence="5" id="KW-1185">Reference proteome</keyword>
<gene>
    <name evidence="4" type="ORF">PoB_003800700</name>
</gene>
<dbReference type="Pfam" id="PF02798">
    <property type="entry name" value="GST_N"/>
    <property type="match status" value="1"/>
</dbReference>
<evidence type="ECO:0000313" key="5">
    <source>
        <dbReference type="Proteomes" id="UP000735302"/>
    </source>
</evidence>
<dbReference type="InterPro" id="IPR036282">
    <property type="entry name" value="Glutathione-S-Trfase_C_sf"/>
</dbReference>
<dbReference type="SUPFAM" id="SSF47616">
    <property type="entry name" value="GST C-terminal domain-like"/>
    <property type="match status" value="1"/>
</dbReference>
<dbReference type="InterPro" id="IPR040079">
    <property type="entry name" value="Glutathione_S-Trfase"/>
</dbReference>
<dbReference type="PROSITE" id="PS50405">
    <property type="entry name" value="GST_CTER"/>
    <property type="match status" value="1"/>
</dbReference>
<dbReference type="SFLD" id="SFLDG01205">
    <property type="entry name" value="AMPS.1"/>
    <property type="match status" value="1"/>
</dbReference>
<dbReference type="InterPro" id="IPR004046">
    <property type="entry name" value="GST_C"/>
</dbReference>
<dbReference type="PANTHER" id="PTHR11571:SF230">
    <property type="entry name" value="GLUTATHIONE TRANSFERASE"/>
    <property type="match status" value="1"/>
</dbReference>
<evidence type="ECO:0000256" key="1">
    <source>
        <dbReference type="ARBA" id="ARBA00011055"/>
    </source>
</evidence>
<dbReference type="PROSITE" id="PS50404">
    <property type="entry name" value="GST_NTER"/>
    <property type="match status" value="1"/>
</dbReference>
<dbReference type="InterPro" id="IPR010987">
    <property type="entry name" value="Glutathione-S-Trfase_C-like"/>
</dbReference>
<dbReference type="EMBL" id="BLXT01004322">
    <property type="protein sequence ID" value="GFO11502.1"/>
    <property type="molecule type" value="Genomic_DNA"/>
</dbReference>
<dbReference type="InterPro" id="IPR004045">
    <property type="entry name" value="Glutathione_S-Trfase_N"/>
</dbReference>
<name>A0AAV4AWS5_9GAST</name>
<dbReference type="PANTHER" id="PTHR11571">
    <property type="entry name" value="GLUTATHIONE S-TRANSFERASE"/>
    <property type="match status" value="1"/>
</dbReference>
<evidence type="ECO:0000259" key="2">
    <source>
        <dbReference type="PROSITE" id="PS50404"/>
    </source>
</evidence>
<dbReference type="PRINTS" id="PR01266">
    <property type="entry name" value="GSTRNSFRASEA"/>
</dbReference>
<feature type="domain" description="GST C-terminal" evidence="3">
    <location>
        <begin position="87"/>
        <end position="212"/>
    </location>
</feature>
<proteinExistence type="inferred from homology"/>
<dbReference type="SFLD" id="SFLDS00019">
    <property type="entry name" value="Glutathione_Transferase_(cytos"/>
    <property type="match status" value="1"/>
</dbReference>
<comment type="caution">
    <text evidence="4">The sequence shown here is derived from an EMBL/GenBank/DDBJ whole genome shotgun (WGS) entry which is preliminary data.</text>
</comment>
<protein>
    <submittedName>
        <fullName evidence="4">Glutathione s-transferase alpha</fullName>
    </submittedName>
</protein>
<comment type="similarity">
    <text evidence="1">Belongs to the GST superfamily. Alpha family.</text>
</comment>